<evidence type="ECO:0000313" key="2">
    <source>
        <dbReference type="EMBL" id="KAA2260153.1"/>
    </source>
</evidence>
<dbReference type="EMBL" id="VUOB01000037">
    <property type="protein sequence ID" value="KAA2260153.1"/>
    <property type="molecule type" value="Genomic_DNA"/>
</dbReference>
<dbReference type="OrthoDB" id="4299240at2"/>
<dbReference type="Pfam" id="PF04149">
    <property type="entry name" value="DUF397"/>
    <property type="match status" value="1"/>
</dbReference>
<dbReference type="Proteomes" id="UP000323454">
    <property type="component" value="Unassembled WGS sequence"/>
</dbReference>
<keyword evidence="3" id="KW-1185">Reference proteome</keyword>
<dbReference type="AlphaFoldDB" id="A0A5B2XA93"/>
<feature type="domain" description="DUF397" evidence="1">
    <location>
        <begin position="16"/>
        <end position="71"/>
    </location>
</feature>
<proteinExistence type="predicted"/>
<evidence type="ECO:0000259" key="1">
    <source>
        <dbReference type="Pfam" id="PF04149"/>
    </source>
</evidence>
<reference evidence="2 3" key="2">
    <citation type="submission" date="2019-09" db="EMBL/GenBank/DDBJ databases">
        <authorList>
            <person name="Jin C."/>
        </authorList>
    </citation>
    <scope>NUCLEOTIDE SEQUENCE [LARGE SCALE GENOMIC DNA]</scope>
    <source>
        <strain evidence="2 3">AN110305</strain>
    </source>
</reference>
<gene>
    <name evidence="2" type="ORF">F0L68_20740</name>
</gene>
<dbReference type="RefSeq" id="WP_149851282.1">
    <property type="nucleotide sequence ID" value="NZ_VUOB01000037.1"/>
</dbReference>
<name>A0A5B2XA93_9PSEU</name>
<reference evidence="2 3" key="1">
    <citation type="submission" date="2019-09" db="EMBL/GenBank/DDBJ databases">
        <title>Goodfellowia gen. nov., a new genus of the Pseudonocardineae related to Actinoalloteichus, containing Goodfellowia coeruleoviolacea gen. nov., comb. nov. gen. nov., comb. nov.</title>
        <authorList>
            <person name="Labeda D."/>
        </authorList>
    </citation>
    <scope>NUCLEOTIDE SEQUENCE [LARGE SCALE GENOMIC DNA]</scope>
    <source>
        <strain evidence="2 3">AN110305</strain>
    </source>
</reference>
<accession>A0A5B2XA93</accession>
<dbReference type="InterPro" id="IPR007278">
    <property type="entry name" value="DUF397"/>
</dbReference>
<organism evidence="2 3">
    <name type="scientific">Solihabitans fulvus</name>
    <dbReference type="NCBI Taxonomy" id="1892852"/>
    <lineage>
        <taxon>Bacteria</taxon>
        <taxon>Bacillati</taxon>
        <taxon>Actinomycetota</taxon>
        <taxon>Actinomycetes</taxon>
        <taxon>Pseudonocardiales</taxon>
        <taxon>Pseudonocardiaceae</taxon>
        <taxon>Solihabitans</taxon>
    </lineage>
</organism>
<sequence>MATRQELGPDELSGIAWHVSTFSDNGGGNCVEAGPLDDGSGRVALRHSHFPDGSVIVYTREEWTAFLAGARDGEFDFS</sequence>
<evidence type="ECO:0000313" key="3">
    <source>
        <dbReference type="Proteomes" id="UP000323454"/>
    </source>
</evidence>
<comment type="caution">
    <text evidence="2">The sequence shown here is derived from an EMBL/GenBank/DDBJ whole genome shotgun (WGS) entry which is preliminary data.</text>
</comment>
<protein>
    <submittedName>
        <fullName evidence="2">DUF397 domain-containing protein</fullName>
    </submittedName>
</protein>